<dbReference type="Proteomes" id="UP001346869">
    <property type="component" value="Unassembled WGS sequence"/>
</dbReference>
<reference evidence="2 3" key="2">
    <citation type="journal article" date="2023" name="Mol. Biol. Evol.">
        <title>Genomics of Secondarily Temperate Adaptation in the Only Non-Antarctic Icefish.</title>
        <authorList>
            <person name="Rivera-Colon A.G."/>
            <person name="Rayamajhi N."/>
            <person name="Minhas B.F."/>
            <person name="Madrigal G."/>
            <person name="Bilyk K.T."/>
            <person name="Yoon V."/>
            <person name="Hune M."/>
            <person name="Gregory S."/>
            <person name="Cheng C.H.C."/>
            <person name="Catchen J.M."/>
        </authorList>
    </citation>
    <scope>NUCLEOTIDE SEQUENCE [LARGE SCALE GENOMIC DNA]</scope>
    <source>
        <strain evidence="2">JMC-PN-2008</strain>
    </source>
</reference>
<organism evidence="2 3">
    <name type="scientific">Eleginops maclovinus</name>
    <name type="common">Patagonian blennie</name>
    <name type="synonym">Eleginus maclovinus</name>
    <dbReference type="NCBI Taxonomy" id="56733"/>
    <lineage>
        <taxon>Eukaryota</taxon>
        <taxon>Metazoa</taxon>
        <taxon>Chordata</taxon>
        <taxon>Craniata</taxon>
        <taxon>Vertebrata</taxon>
        <taxon>Euteleostomi</taxon>
        <taxon>Actinopterygii</taxon>
        <taxon>Neopterygii</taxon>
        <taxon>Teleostei</taxon>
        <taxon>Neoteleostei</taxon>
        <taxon>Acanthomorphata</taxon>
        <taxon>Eupercaria</taxon>
        <taxon>Perciformes</taxon>
        <taxon>Notothenioidei</taxon>
        <taxon>Eleginopidae</taxon>
        <taxon>Eleginops</taxon>
    </lineage>
</organism>
<dbReference type="AlphaFoldDB" id="A0AAN7Y424"/>
<sequence length="97" mass="10733">MEETTKGNAEGLFMIFGQGEEDKEREETFSASMADASLTGREHPELNAAIHTPASQRVALKHTNTHQESANLPPRRLPRVWPGPSRHSRSQPEDTAA</sequence>
<keyword evidence="3" id="KW-1185">Reference proteome</keyword>
<evidence type="ECO:0000256" key="1">
    <source>
        <dbReference type="SAM" id="MobiDB-lite"/>
    </source>
</evidence>
<dbReference type="EMBL" id="JAUZQC010000005">
    <property type="protein sequence ID" value="KAK5871609.1"/>
    <property type="molecule type" value="Genomic_DNA"/>
</dbReference>
<comment type="caution">
    <text evidence="2">The sequence shown here is derived from an EMBL/GenBank/DDBJ whole genome shotgun (WGS) entry which is preliminary data.</text>
</comment>
<feature type="region of interest" description="Disordered" evidence="1">
    <location>
        <begin position="61"/>
        <end position="97"/>
    </location>
</feature>
<gene>
    <name evidence="2" type="ORF">PBY51_004479</name>
</gene>
<accession>A0AAN7Y424</accession>
<evidence type="ECO:0000313" key="3">
    <source>
        <dbReference type="Proteomes" id="UP001346869"/>
    </source>
</evidence>
<protein>
    <submittedName>
        <fullName evidence="2">Uncharacterized protein</fullName>
    </submittedName>
</protein>
<reference evidence="2 3" key="1">
    <citation type="journal article" date="2023" name="Genes (Basel)">
        <title>Chromosome-Level Genome Assembly and Circadian Gene Repertoire of the Patagonia Blennie Eleginops maclovinus-The Closest Ancestral Proxy of Antarctic Cryonotothenioids.</title>
        <authorList>
            <person name="Cheng C.C."/>
            <person name="Rivera-Colon A.G."/>
            <person name="Minhas B.F."/>
            <person name="Wilson L."/>
            <person name="Rayamajhi N."/>
            <person name="Vargas-Chacoff L."/>
            <person name="Catchen J.M."/>
        </authorList>
    </citation>
    <scope>NUCLEOTIDE SEQUENCE [LARGE SCALE GENOMIC DNA]</scope>
    <source>
        <strain evidence="2">JMC-PN-2008</strain>
    </source>
</reference>
<name>A0AAN7Y424_ELEMC</name>
<evidence type="ECO:0000313" key="2">
    <source>
        <dbReference type="EMBL" id="KAK5871609.1"/>
    </source>
</evidence>
<proteinExistence type="predicted"/>